<dbReference type="RefSeq" id="WP_266055637.1">
    <property type="nucleotide sequence ID" value="NZ_JAPFQN010000003.1"/>
</dbReference>
<evidence type="ECO:0000313" key="1">
    <source>
        <dbReference type="EMBL" id="MCX2743262.1"/>
    </source>
</evidence>
<accession>A0ABT3RNU4</accession>
<dbReference type="Proteomes" id="UP001209885">
    <property type="component" value="Unassembled WGS sequence"/>
</dbReference>
<name>A0ABT3RNU4_9BACT</name>
<gene>
    <name evidence="1" type="ORF">OO013_05265</name>
</gene>
<sequence>MSRNFIYYLVILLILPACNEDESPETVNIRLKNTSKYDYTNIVVYDTKFQDLNSGNTSEYHQFDIAYRYAFVELEINGNVYTIQPIDYVGETPLKNGFYTYNIGANDTNDQYGRLSIDLVKD</sequence>
<evidence type="ECO:0000313" key="2">
    <source>
        <dbReference type="Proteomes" id="UP001209885"/>
    </source>
</evidence>
<protein>
    <recommendedName>
        <fullName evidence="3">DUF4377 domain-containing protein</fullName>
    </recommendedName>
</protein>
<evidence type="ECO:0008006" key="3">
    <source>
        <dbReference type="Google" id="ProtNLM"/>
    </source>
</evidence>
<reference evidence="1 2" key="1">
    <citation type="submission" date="2022-11" db="EMBL/GenBank/DDBJ databases">
        <title>The characterization of three novel Bacteroidetes species and genomic analysis of their roles in tidal elemental geochemical cycles.</title>
        <authorList>
            <person name="Ma K."/>
        </authorList>
    </citation>
    <scope>NUCLEOTIDE SEQUENCE [LARGE SCALE GENOMIC DNA]</scope>
    <source>
        <strain evidence="1 2">M17</strain>
    </source>
</reference>
<keyword evidence="2" id="KW-1185">Reference proteome</keyword>
<proteinExistence type="predicted"/>
<dbReference type="EMBL" id="JAPFQN010000003">
    <property type="protein sequence ID" value="MCX2743262.1"/>
    <property type="molecule type" value="Genomic_DNA"/>
</dbReference>
<comment type="caution">
    <text evidence="1">The sequence shown here is derived from an EMBL/GenBank/DDBJ whole genome shotgun (WGS) entry which is preliminary data.</text>
</comment>
<organism evidence="1 2">
    <name type="scientific">Mangrovivirga halotolerans</name>
    <dbReference type="NCBI Taxonomy" id="2993936"/>
    <lineage>
        <taxon>Bacteria</taxon>
        <taxon>Pseudomonadati</taxon>
        <taxon>Bacteroidota</taxon>
        <taxon>Cytophagia</taxon>
        <taxon>Cytophagales</taxon>
        <taxon>Mangrovivirgaceae</taxon>
        <taxon>Mangrovivirga</taxon>
    </lineage>
</organism>